<evidence type="ECO:0000313" key="4">
    <source>
        <dbReference type="WBParaSite" id="nRc.2.0.1.t46420-RA"/>
    </source>
</evidence>
<dbReference type="PANTHER" id="PTHR24096:SF149">
    <property type="entry name" value="AMP-BINDING DOMAIN-CONTAINING PROTEIN-RELATED"/>
    <property type="match status" value="1"/>
</dbReference>
<proteinExistence type="inferred from homology"/>
<dbReference type="PANTHER" id="PTHR24096">
    <property type="entry name" value="LONG-CHAIN-FATTY-ACID--COA LIGASE"/>
    <property type="match status" value="1"/>
</dbReference>
<dbReference type="AlphaFoldDB" id="A0A915L5Q6"/>
<dbReference type="Proteomes" id="UP000887565">
    <property type="component" value="Unplaced"/>
</dbReference>
<comment type="similarity">
    <text evidence="1">Belongs to the ATP-dependent AMP-binding enzyme family.</text>
</comment>
<keyword evidence="2" id="KW-0436">Ligase</keyword>
<dbReference type="WBParaSite" id="nRc.2.0.1.t46420-RA">
    <property type="protein sequence ID" value="nRc.2.0.1.t46420-RA"/>
    <property type="gene ID" value="nRc.2.0.1.g46420"/>
</dbReference>
<dbReference type="SUPFAM" id="SSF56801">
    <property type="entry name" value="Acetyl-CoA synthetase-like"/>
    <property type="match status" value="1"/>
</dbReference>
<evidence type="ECO:0000256" key="1">
    <source>
        <dbReference type="ARBA" id="ARBA00006432"/>
    </source>
</evidence>
<keyword evidence="3" id="KW-1185">Reference proteome</keyword>
<evidence type="ECO:0000313" key="3">
    <source>
        <dbReference type="Proteomes" id="UP000887565"/>
    </source>
</evidence>
<sequence>EPNIFLKVIESYKPNILIAPPPIHVFLTKSALAEKADLSSIRTVVNRAAPIAPSVVEALCKRLNMEYVVNGKFCCKLG</sequence>
<name>A0A915L5Q6_ROMCU</name>
<organism evidence="3 4">
    <name type="scientific">Romanomermis culicivorax</name>
    <name type="common">Nematode worm</name>
    <dbReference type="NCBI Taxonomy" id="13658"/>
    <lineage>
        <taxon>Eukaryota</taxon>
        <taxon>Metazoa</taxon>
        <taxon>Ecdysozoa</taxon>
        <taxon>Nematoda</taxon>
        <taxon>Enoplea</taxon>
        <taxon>Dorylaimia</taxon>
        <taxon>Mermithida</taxon>
        <taxon>Mermithoidea</taxon>
        <taxon>Mermithidae</taxon>
        <taxon>Romanomermis</taxon>
    </lineage>
</organism>
<protein>
    <submittedName>
        <fullName evidence="4">Uncharacterized protein</fullName>
    </submittedName>
</protein>
<reference evidence="4" key="1">
    <citation type="submission" date="2022-11" db="UniProtKB">
        <authorList>
            <consortium name="WormBaseParasite"/>
        </authorList>
    </citation>
    <scope>IDENTIFICATION</scope>
</reference>
<dbReference type="GO" id="GO:0016405">
    <property type="term" value="F:CoA-ligase activity"/>
    <property type="evidence" value="ECO:0007669"/>
    <property type="project" value="TreeGrafter"/>
</dbReference>
<dbReference type="Gene3D" id="3.40.50.980">
    <property type="match status" value="1"/>
</dbReference>
<evidence type="ECO:0000256" key="2">
    <source>
        <dbReference type="ARBA" id="ARBA00022598"/>
    </source>
</evidence>
<accession>A0A915L5Q6</accession>